<sequence length="51" mass="5987">MSPLGTNNRTYKPHMQFFVGMLHHRVCNFVSAWNVESKEVLREAVVVEQLR</sequence>
<dbReference type="EMBL" id="GBRH01162985">
    <property type="protein sequence ID" value="JAE34911.1"/>
    <property type="molecule type" value="Transcribed_RNA"/>
</dbReference>
<name>A0A0A9HJ72_ARUDO</name>
<reference evidence="1" key="2">
    <citation type="journal article" date="2015" name="Data Brief">
        <title>Shoot transcriptome of the giant reed, Arundo donax.</title>
        <authorList>
            <person name="Barrero R.A."/>
            <person name="Guerrero F.D."/>
            <person name="Moolhuijzen P."/>
            <person name="Goolsby J.A."/>
            <person name="Tidwell J."/>
            <person name="Bellgard S.E."/>
            <person name="Bellgard M.I."/>
        </authorList>
    </citation>
    <scope>NUCLEOTIDE SEQUENCE</scope>
    <source>
        <tissue evidence="1">Shoot tissue taken approximately 20 cm above the soil surface</tissue>
    </source>
</reference>
<dbReference type="AlphaFoldDB" id="A0A0A9HJ72"/>
<accession>A0A0A9HJ72</accession>
<organism evidence="1">
    <name type="scientific">Arundo donax</name>
    <name type="common">Giant reed</name>
    <name type="synonym">Donax arundinaceus</name>
    <dbReference type="NCBI Taxonomy" id="35708"/>
    <lineage>
        <taxon>Eukaryota</taxon>
        <taxon>Viridiplantae</taxon>
        <taxon>Streptophyta</taxon>
        <taxon>Embryophyta</taxon>
        <taxon>Tracheophyta</taxon>
        <taxon>Spermatophyta</taxon>
        <taxon>Magnoliopsida</taxon>
        <taxon>Liliopsida</taxon>
        <taxon>Poales</taxon>
        <taxon>Poaceae</taxon>
        <taxon>PACMAD clade</taxon>
        <taxon>Arundinoideae</taxon>
        <taxon>Arundineae</taxon>
        <taxon>Arundo</taxon>
    </lineage>
</organism>
<proteinExistence type="predicted"/>
<protein>
    <submittedName>
        <fullName evidence="1">Uncharacterized protein</fullName>
    </submittedName>
</protein>
<evidence type="ECO:0000313" key="1">
    <source>
        <dbReference type="EMBL" id="JAE34911.1"/>
    </source>
</evidence>
<reference evidence="1" key="1">
    <citation type="submission" date="2014-09" db="EMBL/GenBank/DDBJ databases">
        <authorList>
            <person name="Magalhaes I.L.F."/>
            <person name="Oliveira U."/>
            <person name="Santos F.R."/>
            <person name="Vidigal T.H.D.A."/>
            <person name="Brescovit A.D."/>
            <person name="Santos A.J."/>
        </authorList>
    </citation>
    <scope>NUCLEOTIDE SEQUENCE</scope>
    <source>
        <tissue evidence="1">Shoot tissue taken approximately 20 cm above the soil surface</tissue>
    </source>
</reference>